<evidence type="ECO:0000313" key="6">
    <source>
        <dbReference type="Proteomes" id="UP000663854"/>
    </source>
</evidence>
<evidence type="ECO:0000313" key="5">
    <source>
        <dbReference type="EMBL" id="CAF1019864.1"/>
    </source>
</evidence>
<dbReference type="SMART" id="SM00225">
    <property type="entry name" value="BTB"/>
    <property type="match status" value="2"/>
</dbReference>
<dbReference type="InterPro" id="IPR000210">
    <property type="entry name" value="BTB/POZ_dom"/>
</dbReference>
<evidence type="ECO:0000256" key="2">
    <source>
        <dbReference type="ARBA" id="ARBA00023043"/>
    </source>
</evidence>
<feature type="repeat" description="ANK" evidence="3">
    <location>
        <begin position="387"/>
        <end position="419"/>
    </location>
</feature>
<dbReference type="PROSITE" id="PS50088">
    <property type="entry name" value="ANK_REPEAT"/>
    <property type="match status" value="1"/>
</dbReference>
<dbReference type="InterPro" id="IPR002110">
    <property type="entry name" value="Ankyrin_rpt"/>
</dbReference>
<dbReference type="GO" id="GO:0005737">
    <property type="term" value="C:cytoplasm"/>
    <property type="evidence" value="ECO:0007669"/>
    <property type="project" value="TreeGrafter"/>
</dbReference>
<dbReference type="InterPro" id="IPR036770">
    <property type="entry name" value="Ankyrin_rpt-contain_sf"/>
</dbReference>
<dbReference type="CDD" id="cd18497">
    <property type="entry name" value="BACK_ABTB1_BPOZ"/>
    <property type="match status" value="1"/>
</dbReference>
<dbReference type="PROSITE" id="PS50097">
    <property type="entry name" value="BTB"/>
    <property type="match status" value="2"/>
</dbReference>
<dbReference type="InterPro" id="IPR044515">
    <property type="entry name" value="ABTB1"/>
</dbReference>
<dbReference type="PROSITE" id="PS50297">
    <property type="entry name" value="ANK_REP_REGION"/>
    <property type="match status" value="1"/>
</dbReference>
<organism evidence="5 6">
    <name type="scientific">Rotaria sordida</name>
    <dbReference type="NCBI Taxonomy" id="392033"/>
    <lineage>
        <taxon>Eukaryota</taxon>
        <taxon>Metazoa</taxon>
        <taxon>Spiralia</taxon>
        <taxon>Gnathifera</taxon>
        <taxon>Rotifera</taxon>
        <taxon>Eurotatoria</taxon>
        <taxon>Bdelloidea</taxon>
        <taxon>Philodinida</taxon>
        <taxon>Philodinidae</taxon>
        <taxon>Rotaria</taxon>
    </lineage>
</organism>
<dbReference type="SMART" id="SM00248">
    <property type="entry name" value="ANK"/>
    <property type="match status" value="1"/>
</dbReference>
<sequence>MGIINEEFDILLQDNIFTNTLNLISRSSTDDDICSIDNRILDRFCIDILPKIHHNVKYLILEPTSMERILLVSNYPNLTSLKLFNFEEHIALNYFTDKSIFQHIFKYQITELILENNDNYDYEEGIISSKEYNKNVYIPILTLFKNLQSLSIVGSSMLSYPPLSILNLPLNIFCSLNLTKLCIYVNSLDDCLYLLDGHLKQLTTFIVQIKNIHNNLSIIHNTDDLFNLECFSLTCYNLTNAYDNRVIPLFRRMKNLKKLTLYIRLANRSTFVDGTHLHKEILMHMSQLHTFTFYISSIIPYNDSFQLLVDNDIQQTFTNIGYYQTSCTVNYYRASKAICHVFSLPFTFDRLEMITNRFPTIIFHHVTYLQVYLVEHKEVELNIRDRWDSTPLYYACLCGHLEIAQYLLDNGARCEANTFDGERCRYGALNDTIRTLLKNYNVLTARTVKRNTYDEFLRKLYEQGLYSDVTFVVDERIFPLHRCVLAARSSFFHEAFEGRWHGKRNINLTKAKFNVDSFESVVRYLYTNCCEISLDNIDTVKALARSCRLPHLIDLIERKKHEIDQWQASKTASSNIYRLVLEPDEDDDSIRLDFRMLAEQAIPLELRQWIAGSEMPFIDQPHLDTFSDLIFIVDECYYFHVHQAFICTRTEYFSALIKNHFNEMLPNTKQQNDTKSTVMLKHIHKEHFIPLLYYIYSDECEISNDCVDDLLVIADELFLPGLKRLCGNTYSKLLSNETIISILRLARLFQLVKLENQCIRFISDNLEEVLQQDEFKKFVLEDAASVVDRQETDTVPIIDDLRFYLAEFSTVNRSDIDETLEKMKLLDDFLDNIGVNA</sequence>
<accession>A0A814I6R5</accession>
<name>A0A814I6R5_9BILA</name>
<feature type="domain" description="BTB" evidence="4">
    <location>
        <begin position="627"/>
        <end position="704"/>
    </location>
</feature>
<dbReference type="SUPFAM" id="SSF48403">
    <property type="entry name" value="Ankyrin repeat"/>
    <property type="match status" value="1"/>
</dbReference>
<dbReference type="Pfam" id="PF07707">
    <property type="entry name" value="BACK"/>
    <property type="match status" value="1"/>
</dbReference>
<dbReference type="AlphaFoldDB" id="A0A814I6R5"/>
<dbReference type="Pfam" id="PF13857">
    <property type="entry name" value="Ank_5"/>
    <property type="match status" value="1"/>
</dbReference>
<gene>
    <name evidence="5" type="ORF">PYM288_LOCUS15562</name>
</gene>
<evidence type="ECO:0000256" key="3">
    <source>
        <dbReference type="PROSITE-ProRule" id="PRU00023"/>
    </source>
</evidence>
<comment type="caution">
    <text evidence="5">The sequence shown here is derived from an EMBL/GenBank/DDBJ whole genome shotgun (WGS) entry which is preliminary data.</text>
</comment>
<evidence type="ECO:0000256" key="1">
    <source>
        <dbReference type="ARBA" id="ARBA00022737"/>
    </source>
</evidence>
<dbReference type="Proteomes" id="UP000663854">
    <property type="component" value="Unassembled WGS sequence"/>
</dbReference>
<dbReference type="PANTHER" id="PTHR46231:SF1">
    <property type="entry name" value="ANKYRIN REPEAT AND BTB_POZ DOMAIN-CONTAINING PROTEIN 1"/>
    <property type="match status" value="1"/>
</dbReference>
<reference evidence="5" key="1">
    <citation type="submission" date="2021-02" db="EMBL/GenBank/DDBJ databases">
        <authorList>
            <person name="Nowell W R."/>
        </authorList>
    </citation>
    <scope>NUCLEOTIDE SEQUENCE</scope>
</reference>
<dbReference type="InterPro" id="IPR011705">
    <property type="entry name" value="BACK"/>
</dbReference>
<evidence type="ECO:0000259" key="4">
    <source>
        <dbReference type="PROSITE" id="PS50097"/>
    </source>
</evidence>
<dbReference type="Gene3D" id="3.30.710.10">
    <property type="entry name" value="Potassium Channel Kv1.1, Chain A"/>
    <property type="match status" value="2"/>
</dbReference>
<protein>
    <recommendedName>
        <fullName evidence="4">BTB domain-containing protein</fullName>
    </recommendedName>
</protein>
<keyword evidence="2 3" id="KW-0040">ANK repeat</keyword>
<dbReference type="Gene3D" id="1.25.40.20">
    <property type="entry name" value="Ankyrin repeat-containing domain"/>
    <property type="match status" value="1"/>
</dbReference>
<dbReference type="EMBL" id="CAJNOH010000376">
    <property type="protein sequence ID" value="CAF1019864.1"/>
    <property type="molecule type" value="Genomic_DNA"/>
</dbReference>
<dbReference type="SUPFAM" id="SSF54695">
    <property type="entry name" value="POZ domain"/>
    <property type="match status" value="2"/>
</dbReference>
<dbReference type="GO" id="GO:0000151">
    <property type="term" value="C:ubiquitin ligase complex"/>
    <property type="evidence" value="ECO:0007669"/>
    <property type="project" value="TreeGrafter"/>
</dbReference>
<dbReference type="PANTHER" id="PTHR46231">
    <property type="entry name" value="ANKYRIN REPEAT AND BTB/POZ DOMAIN-CONTAINING PROTEIN 1"/>
    <property type="match status" value="1"/>
</dbReference>
<proteinExistence type="predicted"/>
<dbReference type="Gene3D" id="1.25.40.420">
    <property type="match status" value="1"/>
</dbReference>
<keyword evidence="1" id="KW-0677">Repeat</keyword>
<dbReference type="Pfam" id="PF00651">
    <property type="entry name" value="BTB"/>
    <property type="match status" value="2"/>
</dbReference>
<feature type="domain" description="BTB" evidence="4">
    <location>
        <begin position="467"/>
        <end position="534"/>
    </location>
</feature>
<dbReference type="InterPro" id="IPR011333">
    <property type="entry name" value="SKP1/BTB/POZ_sf"/>
</dbReference>